<protein>
    <submittedName>
        <fullName evidence="2">Uncharacterized protein</fullName>
    </submittedName>
</protein>
<sequence length="313" mass="35516">MVCHNTSNRLERCFTSGCAGYDQVIMKSMPPRELLQQFCANNYLHRIFQPHYIFPALAGAVTFPASLAAFQQVWKTLHVAAHMRIAPICGMVTISTSALVANTVCQCVYDVIVEHDVTVMSEKVMMRWTLLSIINFLFFAPSVKSVLPSHILHPGAFAKKGVIMSDYSNKVTNGQRRQIQEIGSKYGCHTCGKKYLKLRVAFRRWTSSKLVPRSPVYYADHSPPLALTTGTLINKGGLLYPQCSTCSYYQSSQVRAAKTSFNAFYSKGFVTHSLRFKIWKLFIPWPLIMQSNYFNEPWSNIAEKLTNLLERFI</sequence>
<evidence type="ECO:0000256" key="1">
    <source>
        <dbReference type="SAM" id="Phobius"/>
    </source>
</evidence>
<name>A0ABP0FUS5_CLALP</name>
<gene>
    <name evidence="2" type="ORF">CVLEPA_LOCUS13064</name>
</gene>
<dbReference type="EMBL" id="CAWYQH010000090">
    <property type="protein sequence ID" value="CAK8682398.1"/>
    <property type="molecule type" value="Genomic_DNA"/>
</dbReference>
<organism evidence="2 3">
    <name type="scientific">Clavelina lepadiformis</name>
    <name type="common">Light-bulb sea squirt</name>
    <name type="synonym">Ascidia lepadiformis</name>
    <dbReference type="NCBI Taxonomy" id="159417"/>
    <lineage>
        <taxon>Eukaryota</taxon>
        <taxon>Metazoa</taxon>
        <taxon>Chordata</taxon>
        <taxon>Tunicata</taxon>
        <taxon>Ascidiacea</taxon>
        <taxon>Aplousobranchia</taxon>
        <taxon>Clavelinidae</taxon>
        <taxon>Clavelina</taxon>
    </lineage>
</organism>
<accession>A0ABP0FUS5</accession>
<dbReference type="Proteomes" id="UP001642483">
    <property type="component" value="Unassembled WGS sequence"/>
</dbReference>
<dbReference type="PANTHER" id="PTHR38585:SF1">
    <property type="entry name" value="TRANSMEMBRANE PROTEIN"/>
    <property type="match status" value="1"/>
</dbReference>
<proteinExistence type="predicted"/>
<evidence type="ECO:0000313" key="2">
    <source>
        <dbReference type="EMBL" id="CAK8682398.1"/>
    </source>
</evidence>
<reference evidence="2 3" key="1">
    <citation type="submission" date="2024-02" db="EMBL/GenBank/DDBJ databases">
        <authorList>
            <person name="Daric V."/>
            <person name="Darras S."/>
        </authorList>
    </citation>
    <scope>NUCLEOTIDE SEQUENCE [LARGE SCALE GENOMIC DNA]</scope>
</reference>
<keyword evidence="3" id="KW-1185">Reference proteome</keyword>
<keyword evidence="1" id="KW-1133">Transmembrane helix</keyword>
<evidence type="ECO:0000313" key="3">
    <source>
        <dbReference type="Proteomes" id="UP001642483"/>
    </source>
</evidence>
<feature type="transmembrane region" description="Helical" evidence="1">
    <location>
        <begin position="52"/>
        <end position="73"/>
    </location>
</feature>
<comment type="caution">
    <text evidence="2">The sequence shown here is derived from an EMBL/GenBank/DDBJ whole genome shotgun (WGS) entry which is preliminary data.</text>
</comment>
<dbReference type="PANTHER" id="PTHR38585">
    <property type="entry name" value="TRANSMEMBRANE PROTEIN"/>
    <property type="match status" value="1"/>
</dbReference>
<keyword evidence="1" id="KW-0812">Transmembrane</keyword>
<keyword evidence="1" id="KW-0472">Membrane</keyword>